<protein>
    <submittedName>
        <fullName evidence="6">3D (Asp-Asp-Asp) domain-containing protein</fullName>
    </submittedName>
</protein>
<dbReference type="PANTHER" id="PTHR39160">
    <property type="entry name" value="CELL WALL-BINDING PROTEIN YOCH"/>
    <property type="match status" value="1"/>
</dbReference>
<dbReference type="RefSeq" id="WP_084576854.1">
    <property type="nucleotide sequence ID" value="NZ_CP155572.1"/>
</dbReference>
<dbReference type="CDD" id="cd14667">
    <property type="entry name" value="3D_containing_proteins"/>
    <property type="match status" value="1"/>
</dbReference>
<keyword evidence="7" id="KW-1185">Reference proteome</keyword>
<dbReference type="Gene3D" id="1.10.101.10">
    <property type="entry name" value="PGBD-like superfamily/PGBD"/>
    <property type="match status" value="1"/>
</dbReference>
<dbReference type="InterPro" id="IPR036365">
    <property type="entry name" value="PGBD-like_sf"/>
</dbReference>
<dbReference type="GO" id="GO:0009254">
    <property type="term" value="P:peptidoglycan turnover"/>
    <property type="evidence" value="ECO:0007669"/>
    <property type="project" value="InterPro"/>
</dbReference>
<reference evidence="6 7" key="1">
    <citation type="submission" date="2017-04" db="EMBL/GenBank/DDBJ databases">
        <authorList>
            <person name="Afonso C.L."/>
            <person name="Miller P.J."/>
            <person name="Scott M.A."/>
            <person name="Spackman E."/>
            <person name="Goraichik I."/>
            <person name="Dimitrov K.M."/>
            <person name="Suarez D.L."/>
            <person name="Swayne D.E."/>
        </authorList>
    </citation>
    <scope>NUCLEOTIDE SEQUENCE [LARGE SCALE GENOMIC DNA]</scope>
    <source>
        <strain evidence="6 7">DSM 5090</strain>
    </source>
</reference>
<dbReference type="GO" id="GO:0019867">
    <property type="term" value="C:outer membrane"/>
    <property type="evidence" value="ECO:0007669"/>
    <property type="project" value="InterPro"/>
</dbReference>
<sequence length="248" mass="27323">MRIKLILVLLGLAISFHPITASAAINANKSPNNAAKGKIIARYGMKGEDVKKLQDRLIKAGFLKGKADGIFGKATYTAVKSFQEISKLEVDGIIGGKTMEALKKYKPAKKKPPLKLEDKVKTPQTTKKVKSTPVKPPYSAPRKPERPKGETGVPANWRPIQLESTAYTRFDEGCTDFTFRGNYVRRGLVAVDPDIIPLGTKMYVPEYGYAVADDIGGAIQGYKIDLAMETLEEAFDYGRRHITAYIIS</sequence>
<gene>
    <name evidence="6" type="ORF">SAMN04488500_11422</name>
</gene>
<evidence type="ECO:0000256" key="3">
    <source>
        <dbReference type="SAM" id="SignalP"/>
    </source>
</evidence>
<dbReference type="InterPro" id="IPR010611">
    <property type="entry name" value="3D_dom"/>
</dbReference>
<feature type="domain" description="3D" evidence="5">
    <location>
        <begin position="189"/>
        <end position="247"/>
    </location>
</feature>
<dbReference type="SUPFAM" id="SSF50685">
    <property type="entry name" value="Barwin-like endoglucanases"/>
    <property type="match status" value="1"/>
</dbReference>
<dbReference type="InterPro" id="IPR002477">
    <property type="entry name" value="Peptidoglycan-bd-like"/>
</dbReference>
<dbReference type="PANTHER" id="PTHR39160:SF4">
    <property type="entry name" value="RESUSCITATION-PROMOTING FACTOR RPFB"/>
    <property type="match status" value="1"/>
</dbReference>
<dbReference type="OrthoDB" id="9798935at2"/>
<dbReference type="STRING" id="112901.SAMN04488500_11422"/>
<dbReference type="InterPro" id="IPR059180">
    <property type="entry name" value="3D_YorM"/>
</dbReference>
<dbReference type="InterPro" id="IPR036908">
    <property type="entry name" value="RlpA-like_sf"/>
</dbReference>
<dbReference type="SUPFAM" id="SSF47090">
    <property type="entry name" value="PGBD-like"/>
    <property type="match status" value="1"/>
</dbReference>
<dbReference type="GO" id="GO:0004553">
    <property type="term" value="F:hydrolase activity, hydrolyzing O-glycosyl compounds"/>
    <property type="evidence" value="ECO:0007669"/>
    <property type="project" value="InterPro"/>
</dbReference>
<dbReference type="Gene3D" id="2.40.40.10">
    <property type="entry name" value="RlpA-like domain"/>
    <property type="match status" value="1"/>
</dbReference>
<dbReference type="Pfam" id="PF01471">
    <property type="entry name" value="PG_binding_1"/>
    <property type="match status" value="1"/>
</dbReference>
<feature type="region of interest" description="Disordered" evidence="2">
    <location>
        <begin position="110"/>
        <end position="155"/>
    </location>
</feature>
<proteinExistence type="predicted"/>
<organism evidence="6 7">
    <name type="scientific">Sporomusa malonica</name>
    <dbReference type="NCBI Taxonomy" id="112901"/>
    <lineage>
        <taxon>Bacteria</taxon>
        <taxon>Bacillati</taxon>
        <taxon>Bacillota</taxon>
        <taxon>Negativicutes</taxon>
        <taxon>Selenomonadales</taxon>
        <taxon>Sporomusaceae</taxon>
        <taxon>Sporomusa</taxon>
    </lineage>
</organism>
<feature type="signal peptide" evidence="3">
    <location>
        <begin position="1"/>
        <end position="23"/>
    </location>
</feature>
<evidence type="ECO:0000256" key="1">
    <source>
        <dbReference type="ARBA" id="ARBA00022729"/>
    </source>
</evidence>
<evidence type="ECO:0000313" key="6">
    <source>
        <dbReference type="EMBL" id="SMC93512.1"/>
    </source>
</evidence>
<name>A0A1W2D8R1_9FIRM</name>
<evidence type="ECO:0000313" key="7">
    <source>
        <dbReference type="Proteomes" id="UP000192738"/>
    </source>
</evidence>
<evidence type="ECO:0000256" key="2">
    <source>
        <dbReference type="SAM" id="MobiDB-lite"/>
    </source>
</evidence>
<dbReference type="InterPro" id="IPR051933">
    <property type="entry name" value="Resuscitation_pf_RpfB"/>
</dbReference>
<feature type="chain" id="PRO_5012461566" evidence="3">
    <location>
        <begin position="24"/>
        <end position="248"/>
    </location>
</feature>
<dbReference type="Proteomes" id="UP000192738">
    <property type="component" value="Unassembled WGS sequence"/>
</dbReference>
<dbReference type="EMBL" id="FWXI01000014">
    <property type="protein sequence ID" value="SMC93512.1"/>
    <property type="molecule type" value="Genomic_DNA"/>
</dbReference>
<evidence type="ECO:0000259" key="5">
    <source>
        <dbReference type="Pfam" id="PF06725"/>
    </source>
</evidence>
<dbReference type="AlphaFoldDB" id="A0A1W2D8R1"/>
<dbReference type="Pfam" id="PF06725">
    <property type="entry name" value="3D"/>
    <property type="match status" value="1"/>
</dbReference>
<evidence type="ECO:0000259" key="4">
    <source>
        <dbReference type="Pfam" id="PF01471"/>
    </source>
</evidence>
<accession>A0A1W2D8R1</accession>
<feature type="domain" description="Peptidoglycan binding-like" evidence="4">
    <location>
        <begin position="47"/>
        <end position="102"/>
    </location>
</feature>
<keyword evidence="1 3" id="KW-0732">Signal</keyword>
<dbReference type="InterPro" id="IPR036366">
    <property type="entry name" value="PGBDSf"/>
</dbReference>